<dbReference type="AlphaFoldDB" id="A0AAN9KUD4"/>
<reference evidence="1 2" key="1">
    <citation type="submission" date="2024-01" db="EMBL/GenBank/DDBJ databases">
        <title>The genomes of 5 underutilized Papilionoideae crops provide insights into root nodulation and disease resistanc.</title>
        <authorList>
            <person name="Jiang F."/>
        </authorList>
    </citation>
    <scope>NUCLEOTIDE SEQUENCE [LARGE SCALE GENOMIC DNA]</scope>
    <source>
        <strain evidence="1">LVBAO_FW01</strain>
        <tissue evidence="1">Leaves</tissue>
    </source>
</reference>
<protein>
    <submittedName>
        <fullName evidence="1">Uncharacterized protein</fullName>
    </submittedName>
</protein>
<gene>
    <name evidence="1" type="ORF">VNO77_27219</name>
</gene>
<evidence type="ECO:0000313" key="1">
    <source>
        <dbReference type="EMBL" id="KAK7323729.1"/>
    </source>
</evidence>
<accession>A0AAN9KUD4</accession>
<evidence type="ECO:0000313" key="2">
    <source>
        <dbReference type="Proteomes" id="UP001367508"/>
    </source>
</evidence>
<keyword evidence="2" id="KW-1185">Reference proteome</keyword>
<name>A0AAN9KUD4_CANGL</name>
<dbReference type="EMBL" id="JAYMYQ010000006">
    <property type="protein sequence ID" value="KAK7323729.1"/>
    <property type="molecule type" value="Genomic_DNA"/>
</dbReference>
<sequence length="80" mass="8883">MTAKGFRSLDGEPRMCLGMLVRSLWGLGGKDTRSSIDEVDQIPRCSFSLQNTPNILEISNLRLVSSQYSVHIELTRNAAT</sequence>
<proteinExistence type="predicted"/>
<dbReference type="Proteomes" id="UP001367508">
    <property type="component" value="Unassembled WGS sequence"/>
</dbReference>
<organism evidence="1 2">
    <name type="scientific">Canavalia gladiata</name>
    <name type="common">Sword bean</name>
    <name type="synonym">Dolichos gladiatus</name>
    <dbReference type="NCBI Taxonomy" id="3824"/>
    <lineage>
        <taxon>Eukaryota</taxon>
        <taxon>Viridiplantae</taxon>
        <taxon>Streptophyta</taxon>
        <taxon>Embryophyta</taxon>
        <taxon>Tracheophyta</taxon>
        <taxon>Spermatophyta</taxon>
        <taxon>Magnoliopsida</taxon>
        <taxon>eudicotyledons</taxon>
        <taxon>Gunneridae</taxon>
        <taxon>Pentapetalae</taxon>
        <taxon>rosids</taxon>
        <taxon>fabids</taxon>
        <taxon>Fabales</taxon>
        <taxon>Fabaceae</taxon>
        <taxon>Papilionoideae</taxon>
        <taxon>50 kb inversion clade</taxon>
        <taxon>NPAAA clade</taxon>
        <taxon>indigoferoid/millettioid clade</taxon>
        <taxon>Phaseoleae</taxon>
        <taxon>Canavalia</taxon>
    </lineage>
</organism>
<comment type="caution">
    <text evidence="1">The sequence shown here is derived from an EMBL/GenBank/DDBJ whole genome shotgun (WGS) entry which is preliminary data.</text>
</comment>